<evidence type="ECO:0000313" key="2">
    <source>
        <dbReference type="EMBL" id="GFS21319.1"/>
    </source>
</evidence>
<sequence>METQYWLPFVRALKALNRTLAALPAPVVVHEVVVAIVIIVVVVAEISLLLAVVVALVVIRIVEEVVVVVVVKVKGVIGKHLTHLHAPRALQFTDRP</sequence>
<reference evidence="2 3" key="1">
    <citation type="journal article" date="2021" name="Elife">
        <title>Chloroplast acquisition without the gene transfer in kleptoplastic sea slugs, Plakobranchus ocellatus.</title>
        <authorList>
            <person name="Maeda T."/>
            <person name="Takahashi S."/>
            <person name="Yoshida T."/>
            <person name="Shimamura S."/>
            <person name="Takaki Y."/>
            <person name="Nagai Y."/>
            <person name="Toyoda A."/>
            <person name="Suzuki Y."/>
            <person name="Arimoto A."/>
            <person name="Ishii H."/>
            <person name="Satoh N."/>
            <person name="Nishiyama T."/>
            <person name="Hasebe M."/>
            <person name="Maruyama T."/>
            <person name="Minagawa J."/>
            <person name="Obokata J."/>
            <person name="Shigenobu S."/>
        </authorList>
    </citation>
    <scope>NUCLEOTIDE SEQUENCE [LARGE SCALE GENOMIC DNA]</scope>
</reference>
<dbReference type="AlphaFoldDB" id="A0AAV4JF62"/>
<dbReference type="Proteomes" id="UP000762676">
    <property type="component" value="Unassembled WGS sequence"/>
</dbReference>
<gene>
    <name evidence="2" type="ORF">ElyMa_006921200</name>
</gene>
<keyword evidence="1" id="KW-0472">Membrane</keyword>
<protein>
    <submittedName>
        <fullName evidence="2">Uncharacterized protein</fullName>
    </submittedName>
</protein>
<feature type="transmembrane region" description="Helical" evidence="1">
    <location>
        <begin position="20"/>
        <end position="42"/>
    </location>
</feature>
<dbReference type="EMBL" id="BMAT01013852">
    <property type="protein sequence ID" value="GFS21319.1"/>
    <property type="molecule type" value="Genomic_DNA"/>
</dbReference>
<keyword evidence="1" id="KW-0812">Transmembrane</keyword>
<evidence type="ECO:0000256" key="1">
    <source>
        <dbReference type="SAM" id="Phobius"/>
    </source>
</evidence>
<evidence type="ECO:0000313" key="3">
    <source>
        <dbReference type="Proteomes" id="UP000762676"/>
    </source>
</evidence>
<keyword evidence="1" id="KW-1133">Transmembrane helix</keyword>
<name>A0AAV4JF62_9GAST</name>
<proteinExistence type="predicted"/>
<organism evidence="2 3">
    <name type="scientific">Elysia marginata</name>
    <dbReference type="NCBI Taxonomy" id="1093978"/>
    <lineage>
        <taxon>Eukaryota</taxon>
        <taxon>Metazoa</taxon>
        <taxon>Spiralia</taxon>
        <taxon>Lophotrochozoa</taxon>
        <taxon>Mollusca</taxon>
        <taxon>Gastropoda</taxon>
        <taxon>Heterobranchia</taxon>
        <taxon>Euthyneura</taxon>
        <taxon>Panpulmonata</taxon>
        <taxon>Sacoglossa</taxon>
        <taxon>Placobranchoidea</taxon>
        <taxon>Plakobranchidae</taxon>
        <taxon>Elysia</taxon>
    </lineage>
</organism>
<feature type="transmembrane region" description="Helical" evidence="1">
    <location>
        <begin position="48"/>
        <end position="71"/>
    </location>
</feature>
<accession>A0AAV4JF62</accession>
<keyword evidence="3" id="KW-1185">Reference proteome</keyword>
<comment type="caution">
    <text evidence="2">The sequence shown here is derived from an EMBL/GenBank/DDBJ whole genome shotgun (WGS) entry which is preliminary data.</text>
</comment>